<dbReference type="AlphaFoldDB" id="A0A8U0MZY7"/>
<keyword evidence="3 13" id="KW-0919">Taste</keyword>
<dbReference type="InterPro" id="IPR007960">
    <property type="entry name" value="TAS2R"/>
</dbReference>
<protein>
    <recommendedName>
        <fullName evidence="13">Taste receptor type 2</fullName>
    </recommendedName>
</protein>
<accession>A0A8U0MZY7</accession>
<evidence type="ECO:0000313" key="15">
    <source>
        <dbReference type="Proteomes" id="UP000000715"/>
    </source>
</evidence>
<dbReference type="FunFam" id="1.20.1070.10:FF:000055">
    <property type="entry name" value="Taste receptor type 2"/>
    <property type="match status" value="1"/>
</dbReference>
<name>A0A8U0MZY7_MUSPF</name>
<evidence type="ECO:0000256" key="10">
    <source>
        <dbReference type="ARBA" id="ARBA00023180"/>
    </source>
</evidence>
<evidence type="ECO:0000256" key="7">
    <source>
        <dbReference type="ARBA" id="ARBA00023040"/>
    </source>
</evidence>
<dbReference type="Pfam" id="PF05296">
    <property type="entry name" value="TAS2R"/>
    <property type="match status" value="1"/>
</dbReference>
<organism evidence="15 16">
    <name type="scientific">Mustela putorius furo</name>
    <name type="common">European domestic ferret</name>
    <name type="synonym">Mustela furo</name>
    <dbReference type="NCBI Taxonomy" id="9669"/>
    <lineage>
        <taxon>Eukaryota</taxon>
        <taxon>Metazoa</taxon>
        <taxon>Chordata</taxon>
        <taxon>Craniata</taxon>
        <taxon>Vertebrata</taxon>
        <taxon>Euteleostomi</taxon>
        <taxon>Mammalia</taxon>
        <taxon>Eutheria</taxon>
        <taxon>Laurasiatheria</taxon>
        <taxon>Carnivora</taxon>
        <taxon>Caniformia</taxon>
        <taxon>Musteloidea</taxon>
        <taxon>Mustelidae</taxon>
        <taxon>Mustelinae</taxon>
        <taxon>Mustela</taxon>
    </lineage>
</organism>
<evidence type="ECO:0000256" key="5">
    <source>
        <dbReference type="ARBA" id="ARBA00022692"/>
    </source>
</evidence>
<keyword evidence="11 13" id="KW-0807">Transducer</keyword>
<evidence type="ECO:0000256" key="13">
    <source>
        <dbReference type="RuleBase" id="RU004424"/>
    </source>
</evidence>
<dbReference type="GeneID" id="101679797"/>
<evidence type="ECO:0000256" key="8">
    <source>
        <dbReference type="ARBA" id="ARBA00023136"/>
    </source>
</evidence>
<dbReference type="OrthoDB" id="8876749at2759"/>
<dbReference type="GO" id="GO:0016020">
    <property type="term" value="C:membrane"/>
    <property type="evidence" value="ECO:0007669"/>
    <property type="project" value="UniProtKB-SubCell"/>
</dbReference>
<evidence type="ECO:0000256" key="9">
    <source>
        <dbReference type="ARBA" id="ARBA00023170"/>
    </source>
</evidence>
<feature type="transmembrane region" description="Helical" evidence="14">
    <location>
        <begin position="94"/>
        <end position="119"/>
    </location>
</feature>
<reference evidence="16" key="1">
    <citation type="submission" date="2025-08" db="UniProtKB">
        <authorList>
            <consortium name="RefSeq"/>
        </authorList>
    </citation>
    <scope>IDENTIFICATION</scope>
    <source>
        <tissue evidence="16">Brain</tissue>
    </source>
</reference>
<dbReference type="GO" id="GO:0033038">
    <property type="term" value="F:bitter taste receptor activity"/>
    <property type="evidence" value="ECO:0007669"/>
    <property type="project" value="InterPro"/>
</dbReference>
<dbReference type="PANTHER" id="PTHR11394">
    <property type="entry name" value="TASTE RECEPTOR TYPE 2"/>
    <property type="match status" value="1"/>
</dbReference>
<evidence type="ECO:0000256" key="12">
    <source>
        <dbReference type="RuleBase" id="RU004423"/>
    </source>
</evidence>
<keyword evidence="8 13" id="KW-0472">Membrane</keyword>
<keyword evidence="4 13" id="KW-0716">Sensory transduction</keyword>
<evidence type="ECO:0000256" key="6">
    <source>
        <dbReference type="ARBA" id="ARBA00022989"/>
    </source>
</evidence>
<feature type="transmembrane region" description="Helical" evidence="14">
    <location>
        <begin position="222"/>
        <end position="242"/>
    </location>
</feature>
<keyword evidence="10" id="KW-0325">Glycoprotein</keyword>
<evidence type="ECO:0000256" key="11">
    <source>
        <dbReference type="ARBA" id="ARBA00023224"/>
    </source>
</evidence>
<proteinExistence type="inferred from homology"/>
<gene>
    <name evidence="16" type="primary">LOC101679797</name>
</gene>
<keyword evidence="5 13" id="KW-0812">Transmembrane</keyword>
<dbReference type="GO" id="GO:0004930">
    <property type="term" value="F:G protein-coupled receptor activity"/>
    <property type="evidence" value="ECO:0007669"/>
    <property type="project" value="UniProtKB-KW"/>
</dbReference>
<dbReference type="Gene3D" id="1.20.1070.10">
    <property type="entry name" value="Rhodopsin 7-helix transmembrane proteins"/>
    <property type="match status" value="1"/>
</dbReference>
<feature type="transmembrane region" description="Helical" evidence="14">
    <location>
        <begin position="257"/>
        <end position="280"/>
    </location>
</feature>
<sequence>MLEFYLIIHCLFFSTVQFLIGVLANGLILVVNGTELIQQRKMVPLALLLSCLAMARICLQLVIFYINLAILLWIEVPLLIENFSIFLFVNELGLWFASWLGVFYCAKIAPIAHPLFFWLKMRISKLVPWLILGSLLYTSAPSIFYNKHIWVFSQQVFLGFFSPNTTTQIKEKSALQIAFLVRLSLPLLIFLASSLLLLFSLGRHTWQMRNTAMGTRVPSTGVHVRSLLSVLSFLVLCVSHYMTAALLSSQIFKLRSLMFLFCVWVFGSFPSGHSMILILGSPKLKQNAKKFLLRGKCCE</sequence>
<evidence type="ECO:0000256" key="14">
    <source>
        <dbReference type="SAM" id="Phobius"/>
    </source>
</evidence>
<evidence type="ECO:0000256" key="1">
    <source>
        <dbReference type="ARBA" id="ARBA00004141"/>
    </source>
</evidence>
<feature type="transmembrane region" description="Helical" evidence="14">
    <location>
        <begin position="6"/>
        <end position="31"/>
    </location>
</feature>
<dbReference type="Proteomes" id="UP000000715">
    <property type="component" value="Unplaced"/>
</dbReference>
<dbReference type="SUPFAM" id="SSF81321">
    <property type="entry name" value="Family A G protein-coupled receptor-like"/>
    <property type="match status" value="1"/>
</dbReference>
<evidence type="ECO:0000256" key="2">
    <source>
        <dbReference type="ARBA" id="ARBA00007376"/>
    </source>
</evidence>
<feature type="transmembrane region" description="Helical" evidence="14">
    <location>
        <begin position="179"/>
        <end position="201"/>
    </location>
</feature>
<dbReference type="CDD" id="cd15016">
    <property type="entry name" value="7tm_TAS2R1"/>
    <property type="match status" value="1"/>
</dbReference>
<keyword evidence="9 13" id="KW-0675">Receptor</keyword>
<evidence type="ECO:0000256" key="3">
    <source>
        <dbReference type="ARBA" id="ARBA00022480"/>
    </source>
</evidence>
<keyword evidence="15" id="KW-1185">Reference proteome</keyword>
<comment type="subcellular location">
    <subcellularLocation>
        <location evidence="1 13">Membrane</location>
        <topology evidence="1 13">Multi-pass membrane protein</topology>
    </subcellularLocation>
</comment>
<evidence type="ECO:0000313" key="16">
    <source>
        <dbReference type="RefSeq" id="XP_004761280.2"/>
    </source>
</evidence>
<dbReference type="PANTHER" id="PTHR11394:SF149">
    <property type="entry name" value="TASTE RECEPTOR TYPE 2 MEMBER 1"/>
    <property type="match status" value="1"/>
</dbReference>
<evidence type="ECO:0000256" key="4">
    <source>
        <dbReference type="ARBA" id="ARBA00022606"/>
    </source>
</evidence>
<dbReference type="KEGG" id="mpuf:101679797"/>
<keyword evidence="7 13" id="KW-0297">G-protein coupled receptor</keyword>
<feature type="transmembrane region" description="Helical" evidence="14">
    <location>
        <begin position="126"/>
        <end position="145"/>
    </location>
</feature>
<feature type="transmembrane region" description="Helical" evidence="14">
    <location>
        <begin position="43"/>
        <end position="74"/>
    </location>
</feature>
<comment type="similarity">
    <text evidence="2 12">Belongs to the G-protein coupled receptor T2R family.</text>
</comment>
<keyword evidence="6 14" id="KW-1133">Transmembrane helix</keyword>
<dbReference type="RefSeq" id="XP_004761280.2">
    <property type="nucleotide sequence ID" value="XM_004761223.2"/>
</dbReference>